<evidence type="ECO:0000256" key="2">
    <source>
        <dbReference type="ARBA" id="ARBA00004479"/>
    </source>
</evidence>
<evidence type="ECO:0000256" key="14">
    <source>
        <dbReference type="ARBA" id="ARBA00023180"/>
    </source>
</evidence>
<dbReference type="SMART" id="SM00369">
    <property type="entry name" value="LRR_TYP"/>
    <property type="match status" value="8"/>
</dbReference>
<dbReference type="Pfam" id="PF00560">
    <property type="entry name" value="LRR_1"/>
    <property type="match status" value="5"/>
</dbReference>
<evidence type="ECO:0000313" key="15">
    <source>
        <dbReference type="EMBL" id="KAF3457063.1"/>
    </source>
</evidence>
<keyword evidence="14" id="KW-0325">Glycoprotein</keyword>
<dbReference type="InterPro" id="IPR001611">
    <property type="entry name" value="Leu-rich_rpt"/>
</dbReference>
<dbReference type="OrthoDB" id="442066at2759"/>
<comment type="similarity">
    <text evidence="3">Belongs to the RLP family.</text>
</comment>
<keyword evidence="11" id="KW-1133">Transmembrane helix</keyword>
<accession>A0A8K0HSU5</accession>
<keyword evidence="10" id="KW-0067">ATP-binding</keyword>
<dbReference type="AlphaFoldDB" id="A0A8K0HSU5"/>
<evidence type="ECO:0000256" key="4">
    <source>
        <dbReference type="ARBA" id="ARBA00022475"/>
    </source>
</evidence>
<evidence type="ECO:0000256" key="3">
    <source>
        <dbReference type="ARBA" id="ARBA00009592"/>
    </source>
</evidence>
<dbReference type="PANTHER" id="PTHR48053:SF168">
    <property type="entry name" value="LRR RECEPTOR-LIKE KINASE FAMILY PROTEIN"/>
    <property type="match status" value="1"/>
</dbReference>
<gene>
    <name evidence="15" type="ORF">FNV43_RR01720</name>
</gene>
<dbReference type="PANTHER" id="PTHR48053">
    <property type="entry name" value="LEUCINE RICH REPEAT FAMILY PROTEIN, EXPRESSED"/>
    <property type="match status" value="1"/>
</dbReference>
<dbReference type="SUPFAM" id="SSF52047">
    <property type="entry name" value="RNI-like"/>
    <property type="match status" value="1"/>
</dbReference>
<dbReference type="FunFam" id="3.80.10.10:FF:000213">
    <property type="entry name" value="Tyrosine-sulfated glycopeptide receptor 1"/>
    <property type="match status" value="1"/>
</dbReference>
<keyword evidence="6" id="KW-0812">Transmembrane</keyword>
<evidence type="ECO:0000256" key="5">
    <source>
        <dbReference type="ARBA" id="ARBA00022614"/>
    </source>
</evidence>
<keyword evidence="8" id="KW-0677">Repeat</keyword>
<keyword evidence="16" id="KW-1185">Reference proteome</keyword>
<proteinExistence type="inferred from homology"/>
<dbReference type="InterPro" id="IPR003591">
    <property type="entry name" value="Leu-rich_rpt_typical-subtyp"/>
</dbReference>
<evidence type="ECO:0000256" key="6">
    <source>
        <dbReference type="ARBA" id="ARBA00022692"/>
    </source>
</evidence>
<dbReference type="InterPro" id="IPR032675">
    <property type="entry name" value="LRR_dom_sf"/>
</dbReference>
<evidence type="ECO:0000256" key="10">
    <source>
        <dbReference type="ARBA" id="ARBA00022840"/>
    </source>
</evidence>
<keyword evidence="13" id="KW-0675">Receptor</keyword>
<evidence type="ECO:0000256" key="11">
    <source>
        <dbReference type="ARBA" id="ARBA00022989"/>
    </source>
</evidence>
<comment type="subcellular location">
    <subcellularLocation>
        <location evidence="1">Cell membrane</location>
    </subcellularLocation>
    <subcellularLocation>
        <location evidence="2">Membrane</location>
        <topology evidence="2">Single-pass type I membrane protein</topology>
    </subcellularLocation>
</comment>
<keyword evidence="9" id="KW-0547">Nucleotide-binding</keyword>
<reference evidence="15" key="1">
    <citation type="submission" date="2020-03" db="EMBL/GenBank/DDBJ databases">
        <title>A high-quality chromosome-level genome assembly of a woody plant with both climbing and erect habits, Rhamnella rubrinervis.</title>
        <authorList>
            <person name="Lu Z."/>
            <person name="Yang Y."/>
            <person name="Zhu X."/>
            <person name="Sun Y."/>
        </authorList>
    </citation>
    <scope>NUCLEOTIDE SEQUENCE</scope>
    <source>
        <strain evidence="15">BYM</strain>
        <tissue evidence="15">Leaf</tissue>
    </source>
</reference>
<evidence type="ECO:0000256" key="8">
    <source>
        <dbReference type="ARBA" id="ARBA00022737"/>
    </source>
</evidence>
<evidence type="ECO:0000256" key="13">
    <source>
        <dbReference type="ARBA" id="ARBA00023170"/>
    </source>
</evidence>
<dbReference type="Gene3D" id="3.80.10.10">
    <property type="entry name" value="Ribonuclease Inhibitor"/>
    <property type="match status" value="3"/>
</dbReference>
<name>A0A8K0HSU5_9ROSA</name>
<keyword evidence="5" id="KW-0433">Leucine-rich repeat</keyword>
<dbReference type="FunFam" id="3.80.10.10:FF:000041">
    <property type="entry name" value="LRR receptor-like serine/threonine-protein kinase ERECTA"/>
    <property type="match status" value="1"/>
</dbReference>
<dbReference type="Proteomes" id="UP000796880">
    <property type="component" value="Unassembled WGS sequence"/>
</dbReference>
<dbReference type="EMBL" id="VOIH02000001">
    <property type="protein sequence ID" value="KAF3457063.1"/>
    <property type="molecule type" value="Genomic_DNA"/>
</dbReference>
<organism evidence="15 16">
    <name type="scientific">Rhamnella rubrinervis</name>
    <dbReference type="NCBI Taxonomy" id="2594499"/>
    <lineage>
        <taxon>Eukaryota</taxon>
        <taxon>Viridiplantae</taxon>
        <taxon>Streptophyta</taxon>
        <taxon>Embryophyta</taxon>
        <taxon>Tracheophyta</taxon>
        <taxon>Spermatophyta</taxon>
        <taxon>Magnoliopsida</taxon>
        <taxon>eudicotyledons</taxon>
        <taxon>Gunneridae</taxon>
        <taxon>Pentapetalae</taxon>
        <taxon>rosids</taxon>
        <taxon>fabids</taxon>
        <taxon>Rosales</taxon>
        <taxon>Rhamnaceae</taxon>
        <taxon>rhamnoid group</taxon>
        <taxon>Rhamneae</taxon>
        <taxon>Rhamnella</taxon>
    </lineage>
</organism>
<comment type="caution">
    <text evidence="15">The sequence shown here is derived from an EMBL/GenBank/DDBJ whole genome shotgun (WGS) entry which is preliminary data.</text>
</comment>
<keyword evidence="7" id="KW-0732">Signal</keyword>
<dbReference type="PRINTS" id="PR00019">
    <property type="entry name" value="LEURICHRPT"/>
</dbReference>
<dbReference type="InterPro" id="IPR051716">
    <property type="entry name" value="Plant_RL_S/T_kinase"/>
</dbReference>
<evidence type="ECO:0000256" key="12">
    <source>
        <dbReference type="ARBA" id="ARBA00023136"/>
    </source>
</evidence>
<keyword evidence="12" id="KW-0472">Membrane</keyword>
<evidence type="ECO:0000313" key="16">
    <source>
        <dbReference type="Proteomes" id="UP000796880"/>
    </source>
</evidence>
<dbReference type="GO" id="GO:0005886">
    <property type="term" value="C:plasma membrane"/>
    <property type="evidence" value="ECO:0007669"/>
    <property type="project" value="UniProtKB-SubCell"/>
</dbReference>
<dbReference type="SUPFAM" id="SSF52058">
    <property type="entry name" value="L domain-like"/>
    <property type="match status" value="1"/>
</dbReference>
<evidence type="ECO:0000256" key="9">
    <source>
        <dbReference type="ARBA" id="ARBA00022741"/>
    </source>
</evidence>
<dbReference type="Pfam" id="PF13855">
    <property type="entry name" value="LRR_8"/>
    <property type="match status" value="2"/>
</dbReference>
<keyword evidence="4" id="KW-1003">Cell membrane</keyword>
<dbReference type="GO" id="GO:0005524">
    <property type="term" value="F:ATP binding"/>
    <property type="evidence" value="ECO:0007669"/>
    <property type="project" value="UniProtKB-KW"/>
</dbReference>
<evidence type="ECO:0000256" key="7">
    <source>
        <dbReference type="ARBA" id="ARBA00022729"/>
    </source>
</evidence>
<protein>
    <submittedName>
        <fullName evidence="15">Uncharacterized protein</fullName>
    </submittedName>
</protein>
<evidence type="ECO:0000256" key="1">
    <source>
        <dbReference type="ARBA" id="ARBA00004236"/>
    </source>
</evidence>
<sequence length="622" mass="69815">MTNLRHLRLHQVDFSTSVPKSLANLSFLTTLSLNGCTLHGNFPENVFQLHKLDVIIAACNHHLTGILPEFQPSNSLRELRPLPSSIWNISQLTYLDLSSNHFTGHVLPSISGSLAKLTHLMLESCQFSGELPSSLGNLTRLEVLSLPDNSFTRQIPCTMFKLANLTYVNLENNNLSGTVELGKFLEFLALSGNKLYGSFTFPPLFTSISYFSISQNNLTGIIQPSIRKWTGLKVLDMSENHFSGTIPRWLVSSLEVLNLQGNNFNGSIPHEIFANGDMHNMMRVLDLSHNQFQGRVPQSLINCSKLQVLNLGHNQISDTFPFWLHSLPELQVLMFRSNKFFGPIWHPIKYLGFANLGNKDLSSNNFSGSLPSEYFKYWVHMAKAPVGNKADMIYFDQNKEMSDYSIKYAQPMSMMNKGSEMELGNALKIFTSIDFSNNRFDGDIPSSICKLQSLTMLNLSSNNFTGTMPSSLGSLSELESLDLSKNKLSGRIPQQLANLTFLEHLNLSHNQLTGPIPQGTQLDTFSYSSFQGNPGLCGPQLSMKCENTDIIIPFLRKDDEKESENGFTWKVVAIGYGCGFVVGAVIGHATRSRRSTWFWRSCVGRCFYRFMLNVEFIYGPLR</sequence>